<proteinExistence type="predicted"/>
<dbReference type="PANTHER" id="PTHR43048:SF3">
    <property type="entry name" value="METHYLMALONYL-COA EPIMERASE, MITOCHONDRIAL"/>
    <property type="match status" value="1"/>
</dbReference>
<dbReference type="SUPFAM" id="SSF54593">
    <property type="entry name" value="Glyoxalase/Bleomycin resistance protein/Dihydroxybiphenyl dioxygenase"/>
    <property type="match status" value="1"/>
</dbReference>
<evidence type="ECO:0000313" key="4">
    <source>
        <dbReference type="Proteomes" id="UP000215256"/>
    </source>
</evidence>
<dbReference type="Gene3D" id="3.10.180.10">
    <property type="entry name" value="2,3-Dihydroxybiphenyl 1,2-Dioxygenase, domain 1"/>
    <property type="match status" value="1"/>
</dbReference>
<reference evidence="3 4" key="1">
    <citation type="submission" date="2017-07" db="EMBL/GenBank/DDBJ databases">
        <title>Phylogenetic study on the rhizospheric bacterium Ochrobactrum sp. A44.</title>
        <authorList>
            <person name="Krzyzanowska D.M."/>
            <person name="Ossowicki A."/>
            <person name="Rajewska M."/>
            <person name="Maciag T."/>
            <person name="Kaczynski Z."/>
            <person name="Czerwicka M."/>
            <person name="Jafra S."/>
        </authorList>
    </citation>
    <scope>NUCLEOTIDE SEQUENCE [LARGE SCALE GENOMIC DNA]</scope>
    <source>
        <strain evidence="3 4">A44</strain>
    </source>
</reference>
<dbReference type="InterPro" id="IPR037523">
    <property type="entry name" value="VOC_core"/>
</dbReference>
<evidence type="ECO:0000259" key="2">
    <source>
        <dbReference type="PROSITE" id="PS51819"/>
    </source>
</evidence>
<dbReference type="Pfam" id="PF00903">
    <property type="entry name" value="Glyoxalase"/>
    <property type="match status" value="1"/>
</dbReference>
<dbReference type="AlphaFoldDB" id="A0A248UDX6"/>
<protein>
    <submittedName>
        <fullName evidence="3">Glyoxalase-like domain protein</fullName>
    </submittedName>
</protein>
<accession>A0A248UDX6</accession>
<evidence type="ECO:0000313" key="3">
    <source>
        <dbReference type="EMBL" id="ASV84866.1"/>
    </source>
</evidence>
<dbReference type="RefSeq" id="WP_095445495.1">
    <property type="nucleotide sequence ID" value="NZ_CP022603.1"/>
</dbReference>
<keyword evidence="1" id="KW-0479">Metal-binding</keyword>
<dbReference type="InterPro" id="IPR051785">
    <property type="entry name" value="MMCE/EMCE_epimerase"/>
</dbReference>
<dbReference type="OrthoDB" id="4725692at2"/>
<dbReference type="PROSITE" id="PS51819">
    <property type="entry name" value="VOC"/>
    <property type="match status" value="1"/>
</dbReference>
<dbReference type="KEGG" id="och:CES85_5670"/>
<dbReference type="InterPro" id="IPR029068">
    <property type="entry name" value="Glyas_Bleomycin-R_OHBP_Dase"/>
</dbReference>
<feature type="domain" description="VOC" evidence="2">
    <location>
        <begin position="4"/>
        <end position="142"/>
    </location>
</feature>
<dbReference type="InterPro" id="IPR004360">
    <property type="entry name" value="Glyas_Fos-R_dOase_dom"/>
</dbReference>
<dbReference type="GO" id="GO:0046872">
    <property type="term" value="F:metal ion binding"/>
    <property type="evidence" value="ECO:0007669"/>
    <property type="project" value="UniProtKB-KW"/>
</dbReference>
<organism evidence="3 4">
    <name type="scientific">Ochrobactrum quorumnocens</name>
    <dbReference type="NCBI Taxonomy" id="271865"/>
    <lineage>
        <taxon>Bacteria</taxon>
        <taxon>Pseudomonadati</taxon>
        <taxon>Pseudomonadota</taxon>
        <taxon>Alphaproteobacteria</taxon>
        <taxon>Hyphomicrobiales</taxon>
        <taxon>Brucellaceae</taxon>
        <taxon>Brucella/Ochrobactrum group</taxon>
        <taxon>Ochrobactrum</taxon>
    </lineage>
</organism>
<sequence>MIRGIHHIAIHTKNFDRICSFYVEAFGFTPVIDEVAWSKSDFFDSVIGLEGTAGRVIMLQANNMYLEVWEYTSPQGKEAAALNPNDLGYTHFSVDTDNIEDDYKRLVAAGMTFHRTVPDETDGIRAVYGRDPDGRLIELQYAAPDHVFSLERLKMLRLKADQ</sequence>
<dbReference type="Proteomes" id="UP000215256">
    <property type="component" value="Chromosome 2"/>
</dbReference>
<evidence type="ECO:0000256" key="1">
    <source>
        <dbReference type="ARBA" id="ARBA00022723"/>
    </source>
</evidence>
<dbReference type="PANTHER" id="PTHR43048">
    <property type="entry name" value="METHYLMALONYL-COA EPIMERASE"/>
    <property type="match status" value="1"/>
</dbReference>
<name>A0A248UDX6_9HYPH</name>
<dbReference type="EMBL" id="CP022603">
    <property type="protein sequence ID" value="ASV84866.1"/>
    <property type="molecule type" value="Genomic_DNA"/>
</dbReference>
<dbReference type="GO" id="GO:0004493">
    <property type="term" value="F:methylmalonyl-CoA epimerase activity"/>
    <property type="evidence" value="ECO:0007669"/>
    <property type="project" value="TreeGrafter"/>
</dbReference>
<gene>
    <name evidence="3" type="ORF">CES85_5670</name>
</gene>
<dbReference type="GO" id="GO:0046491">
    <property type="term" value="P:L-methylmalonyl-CoA metabolic process"/>
    <property type="evidence" value="ECO:0007669"/>
    <property type="project" value="TreeGrafter"/>
</dbReference>